<keyword evidence="5" id="KW-1185">Reference proteome</keyword>
<dbReference type="InterPro" id="IPR006015">
    <property type="entry name" value="Universal_stress_UspA"/>
</dbReference>
<dbReference type="SUPFAM" id="SSF52402">
    <property type="entry name" value="Adenine nucleotide alpha hydrolases-like"/>
    <property type="match status" value="1"/>
</dbReference>
<dbReference type="PANTHER" id="PTHR46268">
    <property type="entry name" value="STRESS RESPONSE PROTEIN NHAX"/>
    <property type="match status" value="1"/>
</dbReference>
<protein>
    <submittedName>
        <fullName evidence="4">Universal stress protein</fullName>
    </submittedName>
</protein>
<evidence type="ECO:0000256" key="1">
    <source>
        <dbReference type="ARBA" id="ARBA00008791"/>
    </source>
</evidence>
<accession>A0A2R4X0L8</accession>
<reference evidence="4 5" key="1">
    <citation type="submission" date="2018-04" db="EMBL/GenBank/DDBJ databases">
        <title>Halococcoides cellulosivorans gen. nov., sp. nov., an extremely halophilic cellulose-utilizing haloarchaeon from hypersaline lakes.</title>
        <authorList>
            <person name="Sorokin D.Y."/>
            <person name="Toshchakov S.V."/>
            <person name="Samarov N.I."/>
            <person name="Korzhenkov A."/>
            <person name="Kublanov I.V."/>
        </authorList>
    </citation>
    <scope>NUCLEOTIDE SEQUENCE [LARGE SCALE GENOMIC DNA]</scope>
    <source>
        <strain evidence="4 5">HArcel1</strain>
    </source>
</reference>
<proteinExistence type="inferred from homology"/>
<dbReference type="Gene3D" id="3.40.50.620">
    <property type="entry name" value="HUPs"/>
    <property type="match status" value="1"/>
</dbReference>
<dbReference type="InterPro" id="IPR006016">
    <property type="entry name" value="UspA"/>
</dbReference>
<organism evidence="4 5">
    <name type="scientific">Halococcoides cellulosivorans</name>
    <dbReference type="NCBI Taxonomy" id="1679096"/>
    <lineage>
        <taxon>Archaea</taxon>
        <taxon>Methanobacteriati</taxon>
        <taxon>Methanobacteriota</taxon>
        <taxon>Stenosarchaea group</taxon>
        <taxon>Halobacteria</taxon>
        <taxon>Halobacteriales</taxon>
        <taxon>Haloarculaceae</taxon>
        <taxon>Halococcoides</taxon>
    </lineage>
</organism>
<dbReference type="Pfam" id="PF00582">
    <property type="entry name" value="Usp"/>
    <property type="match status" value="1"/>
</dbReference>
<feature type="domain" description="UspA" evidence="3">
    <location>
        <begin position="31"/>
        <end position="169"/>
    </location>
</feature>
<gene>
    <name evidence="4" type="ORF">HARCEL1_06285</name>
</gene>
<dbReference type="KEGG" id="harc:HARCEL1_06285"/>
<evidence type="ECO:0000313" key="5">
    <source>
        <dbReference type="Proteomes" id="UP000244727"/>
    </source>
</evidence>
<feature type="region of interest" description="Disordered" evidence="2">
    <location>
        <begin position="1"/>
        <end position="25"/>
    </location>
</feature>
<evidence type="ECO:0000313" key="4">
    <source>
        <dbReference type="EMBL" id="AWB27337.1"/>
    </source>
</evidence>
<sequence>MASAVIERVDSVSSAGDTQGPGVQSKTVTTHVLVALDGSPLAGDALDHALETFDGPITVLNVVTPMDNAMSEGAILDTESDRMAEAEDRANEQVEAACDRTDSADREVETIVETGDPADRILDAVDAHEIDHVVMGSHGQPRGELARRLLGTVSTAVLGEASVPVTVVR</sequence>
<dbReference type="PANTHER" id="PTHR46268:SF6">
    <property type="entry name" value="UNIVERSAL STRESS PROTEIN UP12"/>
    <property type="match status" value="1"/>
</dbReference>
<evidence type="ECO:0000259" key="3">
    <source>
        <dbReference type="Pfam" id="PF00582"/>
    </source>
</evidence>
<dbReference type="CDD" id="cd00293">
    <property type="entry name" value="USP-like"/>
    <property type="match status" value="1"/>
</dbReference>
<dbReference type="AlphaFoldDB" id="A0A2R4X0L8"/>
<dbReference type="Proteomes" id="UP000244727">
    <property type="component" value="Chromosome"/>
</dbReference>
<dbReference type="PRINTS" id="PR01438">
    <property type="entry name" value="UNVRSLSTRESS"/>
</dbReference>
<evidence type="ECO:0000256" key="2">
    <source>
        <dbReference type="SAM" id="MobiDB-lite"/>
    </source>
</evidence>
<feature type="compositionally biased region" description="Polar residues" evidence="2">
    <location>
        <begin position="11"/>
        <end position="25"/>
    </location>
</feature>
<name>A0A2R4X0L8_9EURY</name>
<comment type="similarity">
    <text evidence="1">Belongs to the universal stress protein A family.</text>
</comment>
<dbReference type="EMBL" id="CP028858">
    <property type="protein sequence ID" value="AWB27337.1"/>
    <property type="molecule type" value="Genomic_DNA"/>
</dbReference>
<dbReference type="InterPro" id="IPR014729">
    <property type="entry name" value="Rossmann-like_a/b/a_fold"/>
</dbReference>